<protein>
    <submittedName>
        <fullName evidence="2">Uncharacterized protein</fullName>
    </submittedName>
</protein>
<dbReference type="OrthoDB" id="8453064at2"/>
<gene>
    <name evidence="2" type="ORF">C8N44_12116</name>
</gene>
<dbReference type="Proteomes" id="UP000244069">
    <property type="component" value="Unassembled WGS sequence"/>
</dbReference>
<feature type="chain" id="PRO_5015601369" evidence="1">
    <location>
        <begin position="22"/>
        <end position="130"/>
    </location>
</feature>
<evidence type="ECO:0000313" key="3">
    <source>
        <dbReference type="Proteomes" id="UP000244069"/>
    </source>
</evidence>
<dbReference type="AlphaFoldDB" id="A0A2T6ANV0"/>
<feature type="signal peptide" evidence="1">
    <location>
        <begin position="1"/>
        <end position="21"/>
    </location>
</feature>
<dbReference type="EMBL" id="QBKN01000021">
    <property type="protein sequence ID" value="PTX45495.1"/>
    <property type="molecule type" value="Genomic_DNA"/>
</dbReference>
<sequence length="130" mass="14037">MFRILILTAGLVLAGASGARAQQLLAEYYTLIAGPDLFNSSGARLGSLDAFLQQDRANFHRFGRAHPEDGWDPLFTSTGARQAIPQLYAAGGGNPQIEAQMRQYGSAYILVRVWGYGGRPAFLEVYQGAG</sequence>
<evidence type="ECO:0000313" key="2">
    <source>
        <dbReference type="EMBL" id="PTX45495.1"/>
    </source>
</evidence>
<comment type="caution">
    <text evidence="2">The sequence shown here is derived from an EMBL/GenBank/DDBJ whole genome shotgun (WGS) entry which is preliminary data.</text>
</comment>
<reference evidence="2 3" key="1">
    <citation type="submission" date="2018-04" db="EMBL/GenBank/DDBJ databases">
        <title>Genomic Encyclopedia of Archaeal and Bacterial Type Strains, Phase II (KMG-II): from individual species to whole genera.</title>
        <authorList>
            <person name="Goeker M."/>
        </authorList>
    </citation>
    <scope>NUCLEOTIDE SEQUENCE [LARGE SCALE GENOMIC DNA]</scope>
    <source>
        <strain evidence="2 3">DSM 29329</strain>
    </source>
</reference>
<keyword evidence="3" id="KW-1185">Reference proteome</keyword>
<proteinExistence type="predicted"/>
<evidence type="ECO:0000256" key="1">
    <source>
        <dbReference type="SAM" id="SignalP"/>
    </source>
</evidence>
<organism evidence="2 3">
    <name type="scientific">Allosediminivita pacifica</name>
    <dbReference type="NCBI Taxonomy" id="1267769"/>
    <lineage>
        <taxon>Bacteria</taxon>
        <taxon>Pseudomonadati</taxon>
        <taxon>Pseudomonadota</taxon>
        <taxon>Alphaproteobacteria</taxon>
        <taxon>Rhodobacterales</taxon>
        <taxon>Paracoccaceae</taxon>
        <taxon>Allosediminivita</taxon>
    </lineage>
</organism>
<dbReference type="RefSeq" id="WP_107977723.1">
    <property type="nucleotide sequence ID" value="NZ_BMEZ01000021.1"/>
</dbReference>
<accession>A0A2T6ANV0</accession>
<keyword evidence="1" id="KW-0732">Signal</keyword>
<name>A0A2T6ANV0_9RHOB</name>